<proteinExistence type="predicted"/>
<organism evidence="1">
    <name type="scientific">marine metagenome</name>
    <dbReference type="NCBI Taxonomy" id="408172"/>
    <lineage>
        <taxon>unclassified sequences</taxon>
        <taxon>metagenomes</taxon>
        <taxon>ecological metagenomes</taxon>
    </lineage>
</organism>
<name>A0A381Y2P3_9ZZZZ</name>
<gene>
    <name evidence="1" type="ORF">METZ01_LOCUS124132</name>
</gene>
<accession>A0A381Y2P3</accession>
<dbReference type="AlphaFoldDB" id="A0A381Y2P3"/>
<evidence type="ECO:0000313" key="1">
    <source>
        <dbReference type="EMBL" id="SVA71278.1"/>
    </source>
</evidence>
<reference evidence="1" key="1">
    <citation type="submission" date="2018-05" db="EMBL/GenBank/DDBJ databases">
        <authorList>
            <person name="Lanie J.A."/>
            <person name="Ng W.-L."/>
            <person name="Kazmierczak K.M."/>
            <person name="Andrzejewski T.M."/>
            <person name="Davidsen T.M."/>
            <person name="Wayne K.J."/>
            <person name="Tettelin H."/>
            <person name="Glass J.I."/>
            <person name="Rusch D."/>
            <person name="Podicherti R."/>
            <person name="Tsui H.-C.T."/>
            <person name="Winkler M.E."/>
        </authorList>
    </citation>
    <scope>NUCLEOTIDE SEQUENCE</scope>
</reference>
<protein>
    <submittedName>
        <fullName evidence="1">Uncharacterized protein</fullName>
    </submittedName>
</protein>
<sequence length="36" mass="4097">MIQLQKLAIDKTRITQILSKDNLDTPIKTVPYGIRA</sequence>
<dbReference type="EMBL" id="UINC01017253">
    <property type="protein sequence ID" value="SVA71278.1"/>
    <property type="molecule type" value="Genomic_DNA"/>
</dbReference>